<feature type="transmembrane region" description="Helical" evidence="3">
    <location>
        <begin position="499"/>
        <end position="518"/>
    </location>
</feature>
<accession>A0A1G6XP80</accession>
<feature type="transmembrane region" description="Helical" evidence="3">
    <location>
        <begin position="414"/>
        <end position="437"/>
    </location>
</feature>
<name>A0A1G6XP80_9MICO</name>
<dbReference type="PANTHER" id="PTHR31082">
    <property type="entry name" value="PHEROMONE-REGULATED MEMBRANE PROTEIN 10"/>
    <property type="match status" value="1"/>
</dbReference>
<dbReference type="AlphaFoldDB" id="A0A1G6XP80"/>
<feature type="transmembrane region" description="Helical" evidence="3">
    <location>
        <begin position="449"/>
        <end position="468"/>
    </location>
</feature>
<evidence type="ECO:0000256" key="2">
    <source>
        <dbReference type="SAM" id="MobiDB-lite"/>
    </source>
</evidence>
<dbReference type="Pfam" id="PF06738">
    <property type="entry name" value="ThrE"/>
    <property type="match status" value="1"/>
</dbReference>
<feature type="transmembrane region" description="Helical" evidence="3">
    <location>
        <begin position="382"/>
        <end position="402"/>
    </location>
</feature>
<gene>
    <name evidence="5" type="ORF">SAMN05216410_0187</name>
</gene>
<keyword evidence="3" id="KW-0472">Membrane</keyword>
<feature type="transmembrane region" description="Helical" evidence="3">
    <location>
        <begin position="475"/>
        <end position="493"/>
    </location>
</feature>
<feature type="transmembrane region" description="Helical" evidence="3">
    <location>
        <begin position="302"/>
        <end position="319"/>
    </location>
</feature>
<dbReference type="STRING" id="1814289.SAMN05216410_0187"/>
<evidence type="ECO:0000256" key="3">
    <source>
        <dbReference type="SAM" id="Phobius"/>
    </source>
</evidence>
<feature type="transmembrane region" description="Helical" evidence="3">
    <location>
        <begin position="558"/>
        <end position="581"/>
    </location>
</feature>
<evidence type="ECO:0000313" key="6">
    <source>
        <dbReference type="Proteomes" id="UP000199039"/>
    </source>
</evidence>
<feature type="region of interest" description="Disordered" evidence="2">
    <location>
        <begin position="20"/>
        <end position="134"/>
    </location>
</feature>
<feature type="compositionally biased region" description="Low complexity" evidence="2">
    <location>
        <begin position="79"/>
        <end position="88"/>
    </location>
</feature>
<feature type="domain" description="Threonine/serine exporter-like N-terminal" evidence="4">
    <location>
        <begin position="198"/>
        <end position="434"/>
    </location>
</feature>
<feature type="transmembrane region" description="Helical" evidence="3">
    <location>
        <begin position="530"/>
        <end position="552"/>
    </location>
</feature>
<organism evidence="5 6">
    <name type="scientific">Sanguibacter gelidistatuariae</name>
    <dbReference type="NCBI Taxonomy" id="1814289"/>
    <lineage>
        <taxon>Bacteria</taxon>
        <taxon>Bacillati</taxon>
        <taxon>Actinomycetota</taxon>
        <taxon>Actinomycetes</taxon>
        <taxon>Micrococcales</taxon>
        <taxon>Sanguibacteraceae</taxon>
        <taxon>Sanguibacter</taxon>
    </lineage>
</organism>
<feature type="compositionally biased region" description="Acidic residues" evidence="2">
    <location>
        <begin position="110"/>
        <end position="119"/>
    </location>
</feature>
<evidence type="ECO:0000256" key="1">
    <source>
        <dbReference type="ARBA" id="ARBA00034125"/>
    </source>
</evidence>
<dbReference type="InterPro" id="IPR010619">
    <property type="entry name" value="ThrE-like_N"/>
</dbReference>
<comment type="similarity">
    <text evidence="1">Belongs to the ThrE exporter (TC 2.A.79) family.</text>
</comment>
<sequence length="593" mass="59464">MLAVAAAGLVVCGPLAEASSALPRSAVVDVPITPTPTSEPDGSGLGEAVPGEPVDPTTPPVPDSTEAPGDLDSGGPGAPGESAEPGAPDQTPKSPVSEEPVDPTPGSDDATPEETEDPAAPEAPVLDPIPPAASDTSRSAASWIIAIAVLAMSGLLLVALRRRALHASPEQVPDAAYGWPPDAPHAPSAAVTFTAIEAVGEAMLDATYSVITIEAALEDIARANAYPATEVVVLPTALFVSTRGGGELHTGAISSGRHKLLLHQVDALDHLVRAARAGEVDPAQILQRVGEIRTAPPPFSRLVRIAAYALLCAGIAVILGASLVGIAVAGVLGGFVGTARLLSAEVSRQREPLVTVALAFGVSTAVFLLARAGWDPGVLPSLIAPLVILLPGALLTTGIIELSAGQMMSGAGRLMAGFMQLTLLSVGIVAGAALVGVPQIVLSEAHHPIGPAGPWIAVAAFGVGVVVHQGGRRDSIPWILLVLYVAYGAQVIGDIFFGGVLSALIGAFVMTPVAVLVSRHPSGPAAAVSFLPAFWLLVPGALGLVGVTALLGGDGDGMSTVVTTLSTMVAIALGILAGSALSSSSRSPRGDVL</sequence>
<reference evidence="5 6" key="1">
    <citation type="submission" date="2016-09" db="EMBL/GenBank/DDBJ databases">
        <authorList>
            <person name="Capua I."/>
            <person name="De Benedictis P."/>
            <person name="Joannis T."/>
            <person name="Lombin L.H."/>
            <person name="Cattoli G."/>
        </authorList>
    </citation>
    <scope>NUCLEOTIDE SEQUENCE [LARGE SCALE GENOMIC DNA]</scope>
    <source>
        <strain evidence="5 6">ISLP-3</strain>
    </source>
</reference>
<dbReference type="EMBL" id="FMYH01000011">
    <property type="protein sequence ID" value="SDD79832.1"/>
    <property type="molecule type" value="Genomic_DNA"/>
</dbReference>
<proteinExistence type="inferred from homology"/>
<dbReference type="Proteomes" id="UP000199039">
    <property type="component" value="Unassembled WGS sequence"/>
</dbReference>
<dbReference type="InterPro" id="IPR051361">
    <property type="entry name" value="ThrE/Ser_Exporter"/>
</dbReference>
<evidence type="ECO:0000313" key="5">
    <source>
        <dbReference type="EMBL" id="SDD79832.1"/>
    </source>
</evidence>
<dbReference type="PANTHER" id="PTHR31082:SF4">
    <property type="entry name" value="PHEROMONE-REGULATED MEMBRANE PROTEIN 10"/>
    <property type="match status" value="1"/>
</dbReference>
<feature type="transmembrane region" description="Helical" evidence="3">
    <location>
        <begin position="354"/>
        <end position="370"/>
    </location>
</feature>
<keyword evidence="3" id="KW-1133">Transmembrane helix</keyword>
<evidence type="ECO:0000259" key="4">
    <source>
        <dbReference type="Pfam" id="PF06738"/>
    </source>
</evidence>
<keyword evidence="6" id="KW-1185">Reference proteome</keyword>
<keyword evidence="3" id="KW-0812">Transmembrane</keyword>
<dbReference type="GO" id="GO:0022857">
    <property type="term" value="F:transmembrane transporter activity"/>
    <property type="evidence" value="ECO:0007669"/>
    <property type="project" value="InterPro"/>
</dbReference>
<protein>
    <submittedName>
        <fullName evidence="5">Uncharacterized membrane protein YjjP, DUF1212 family</fullName>
    </submittedName>
</protein>